<evidence type="ECO:0008006" key="5">
    <source>
        <dbReference type="Google" id="ProtNLM"/>
    </source>
</evidence>
<name>A0A0E3V521_9BACT</name>
<dbReference type="OrthoDB" id="863479at2"/>
<gene>
    <name evidence="3" type="ORF">SD10_01710</name>
</gene>
<dbReference type="PATRIC" id="fig|1379870.5.peg.373"/>
<accession>A0A0E3V521</accession>
<proteinExistence type="predicted"/>
<dbReference type="RefSeq" id="WP_046375399.1">
    <property type="nucleotide sequence ID" value="NZ_CP010429.1"/>
</dbReference>
<evidence type="ECO:0000313" key="3">
    <source>
        <dbReference type="EMBL" id="AKD53807.1"/>
    </source>
</evidence>
<feature type="signal peptide" evidence="2">
    <location>
        <begin position="1"/>
        <end position="27"/>
    </location>
</feature>
<reference evidence="3 4" key="1">
    <citation type="journal article" date="2014" name="Curr. Microbiol.">
        <title>Spirosoma radiotolerans sp. nov., a gamma-radiation-resistant bacterium isolated from gamma ray-irradiated soil.</title>
        <authorList>
            <person name="Lee J.J."/>
            <person name="Srinivasan S."/>
            <person name="Lim S."/>
            <person name="Joe M."/>
            <person name="Im S."/>
            <person name="Bae S.I."/>
            <person name="Park K.R."/>
            <person name="Han J.H."/>
            <person name="Park S.H."/>
            <person name="Joo B.M."/>
            <person name="Park S.J."/>
            <person name="Kim M.K."/>
        </authorList>
    </citation>
    <scope>NUCLEOTIDE SEQUENCE [LARGE SCALE GENOMIC DNA]</scope>
    <source>
        <strain evidence="3 4">DG5A</strain>
    </source>
</reference>
<organism evidence="3 4">
    <name type="scientific">Spirosoma radiotolerans</name>
    <dbReference type="NCBI Taxonomy" id="1379870"/>
    <lineage>
        <taxon>Bacteria</taxon>
        <taxon>Pseudomonadati</taxon>
        <taxon>Bacteroidota</taxon>
        <taxon>Cytophagia</taxon>
        <taxon>Cytophagales</taxon>
        <taxon>Cytophagaceae</taxon>
        <taxon>Spirosoma</taxon>
    </lineage>
</organism>
<keyword evidence="2" id="KW-0732">Signal</keyword>
<dbReference type="InterPro" id="IPR013783">
    <property type="entry name" value="Ig-like_fold"/>
</dbReference>
<evidence type="ECO:0000256" key="1">
    <source>
        <dbReference type="SAM" id="MobiDB-lite"/>
    </source>
</evidence>
<dbReference type="HOGENOM" id="CLU_019826_0_0_10"/>
<feature type="chain" id="PRO_5002413736" description="Ig-like domain-containing protein" evidence="2">
    <location>
        <begin position="28"/>
        <end position="612"/>
    </location>
</feature>
<feature type="compositionally biased region" description="Low complexity" evidence="1">
    <location>
        <begin position="561"/>
        <end position="570"/>
    </location>
</feature>
<evidence type="ECO:0000256" key="2">
    <source>
        <dbReference type="SAM" id="SignalP"/>
    </source>
</evidence>
<keyword evidence="4" id="KW-1185">Reference proteome</keyword>
<feature type="region of interest" description="Disordered" evidence="1">
    <location>
        <begin position="554"/>
        <end position="573"/>
    </location>
</feature>
<protein>
    <recommendedName>
        <fullName evidence="5">Ig-like domain-containing protein</fullName>
    </recommendedName>
</protein>
<dbReference type="STRING" id="1379870.SD10_01710"/>
<dbReference type="KEGG" id="srd:SD10_01710"/>
<evidence type="ECO:0000313" key="4">
    <source>
        <dbReference type="Proteomes" id="UP000033054"/>
    </source>
</evidence>
<dbReference type="AlphaFoldDB" id="A0A0E3V521"/>
<dbReference type="Gene3D" id="2.60.40.10">
    <property type="entry name" value="Immunoglobulins"/>
    <property type="match status" value="2"/>
</dbReference>
<dbReference type="Proteomes" id="UP000033054">
    <property type="component" value="Chromosome"/>
</dbReference>
<sequence length="612" mass="61495">MGNFTSKHKWGAFMAIVLTVISQLVQAQSGSTGSTFVHTGGEMGIFGQHNFMNGSGTISAGIIGSERQPAIGVYSFVNPNGSWVGATDQAFVDGYVRTYNSGAFTFPIGDNNKYRPAAVSASSAAAPTTAAYYGVDPGLATTSDLKGGTYGILPGGGPAFPTTSKAANVGVVDNVEYWDIDGTTPAKITLTWDTNTPINAMTGGNLNQLTIVGWDGTQWVNIPSTYDAIPLSLSTSASAFTGSPSSLTAGSITTSAAIVPGSYTVYTLAGAQPCNLTVTASASNTSVCPGGTATLGVAVSGNTGSVTYSWTGPNGFTSSLQNPSVTNIQASGDGNTAIYSVLVTDANSCTAVQTVAVAVQRPAVTISSNSPQCAGNTLSFSATSGMSSYSWTGPNGFASSQQNPSLPNATTAASGSYTLAVTNSTGCTASFVTSATIATQPSLTIAAGPSLTICSGQSTTLAVSGNNGSTITWTNSLGQTGTGTSIPFGPIQNLSTQPQSITYVVAATAGSCTDTKTVEVVINPAPVLQVVPSTAVYCAIEQISLSATATPNSATISWSRTPTTPGPSTGSGTGTVAVQQTLPAGNYVYSFTATGVNGCTSAVQNVPVTVQQ</sequence>
<dbReference type="EMBL" id="CP010429">
    <property type="protein sequence ID" value="AKD53807.1"/>
    <property type="molecule type" value="Genomic_DNA"/>
</dbReference>